<gene>
    <name evidence="2" type="ORF">PVT68_11665</name>
</gene>
<keyword evidence="1" id="KW-0812">Transmembrane</keyword>
<proteinExistence type="predicted"/>
<dbReference type="RefSeq" id="WP_280318236.1">
    <property type="nucleotide sequence ID" value="NZ_CP118605.1"/>
</dbReference>
<sequence length="259" mass="28493">MKKNHGQAALEFLVAATFVLVPLLFIISYLGKTGDVKHRAYESARYAAWEAATTTKTPSEINYELSRRVISQDFSGIDSVHDRTATGTRDAAPAPLYFHTDTNGIYRPILQKLSGSFSQYTLANKTPDGDVYGARETFLNNPLVDFDLEQDGLINASVNYQLAQERNLPNIASLSPGANNALYAQNWRRVTFSSLENSLEGAVLGERAFDNSLFDQLAQLASAVGFEEWDDFEPGIIERDVVPCSRVVGGGNNREAACE</sequence>
<keyword evidence="1" id="KW-0472">Membrane</keyword>
<keyword evidence="3" id="KW-1185">Reference proteome</keyword>
<accession>A0ABY8NAC4</accession>
<keyword evidence="1" id="KW-1133">Transmembrane helix</keyword>
<evidence type="ECO:0000256" key="1">
    <source>
        <dbReference type="SAM" id="Phobius"/>
    </source>
</evidence>
<name>A0ABY8NAC4_9GAMM</name>
<evidence type="ECO:0000313" key="3">
    <source>
        <dbReference type="Proteomes" id="UP001236500"/>
    </source>
</evidence>
<dbReference type="Proteomes" id="UP001236500">
    <property type="component" value="Chromosome"/>
</dbReference>
<dbReference type="EMBL" id="CP118605">
    <property type="protein sequence ID" value="WGL15425.1"/>
    <property type="molecule type" value="Genomic_DNA"/>
</dbReference>
<feature type="transmembrane region" description="Helical" evidence="1">
    <location>
        <begin position="12"/>
        <end position="31"/>
    </location>
</feature>
<reference evidence="2 3" key="1">
    <citation type="submission" date="2023-02" db="EMBL/GenBank/DDBJ databases">
        <title>Description and genomic characterization of Microbulbifer bruguierae sp. nov., isolated from the sediment of mangrove plant Bruguiera sexangula.</title>
        <authorList>
            <person name="Long M."/>
        </authorList>
    </citation>
    <scope>NUCLEOTIDE SEQUENCE [LARGE SCALE GENOMIC DNA]</scope>
    <source>
        <strain evidence="2 3">H12</strain>
    </source>
</reference>
<evidence type="ECO:0008006" key="4">
    <source>
        <dbReference type="Google" id="ProtNLM"/>
    </source>
</evidence>
<evidence type="ECO:0000313" key="2">
    <source>
        <dbReference type="EMBL" id="WGL15425.1"/>
    </source>
</evidence>
<protein>
    <recommendedName>
        <fullName evidence="4">Pilus assembly protein</fullName>
    </recommendedName>
</protein>
<organism evidence="2 3">
    <name type="scientific">Microbulbifer bruguierae</name>
    <dbReference type="NCBI Taxonomy" id="3029061"/>
    <lineage>
        <taxon>Bacteria</taxon>
        <taxon>Pseudomonadati</taxon>
        <taxon>Pseudomonadota</taxon>
        <taxon>Gammaproteobacteria</taxon>
        <taxon>Cellvibrionales</taxon>
        <taxon>Microbulbiferaceae</taxon>
        <taxon>Microbulbifer</taxon>
    </lineage>
</organism>